<evidence type="ECO:0000313" key="2">
    <source>
        <dbReference type="EMBL" id="PPR83985.1"/>
    </source>
</evidence>
<dbReference type="AlphaFoldDB" id="A0A2P5VYU9"/>
<protein>
    <submittedName>
        <fullName evidence="2">Uncharacterized protein</fullName>
    </submittedName>
</protein>
<feature type="coiled-coil region" evidence="1">
    <location>
        <begin position="13"/>
        <end position="40"/>
    </location>
</feature>
<keyword evidence="1" id="KW-0175">Coiled coil</keyword>
<reference evidence="2 3" key="1">
    <citation type="submission" date="2015-01" db="EMBL/GenBank/DDBJ databases">
        <title>Genome of allotetraploid Gossypium barbadense reveals genomic plasticity and fiber elongation in cotton evolution.</title>
        <authorList>
            <person name="Chen X."/>
            <person name="Liu X."/>
            <person name="Zhao B."/>
            <person name="Zheng H."/>
            <person name="Hu Y."/>
            <person name="Lu G."/>
            <person name="Yang C."/>
            <person name="Chen J."/>
            <person name="Shan C."/>
            <person name="Zhang L."/>
            <person name="Zhou Y."/>
            <person name="Wang L."/>
            <person name="Guo W."/>
            <person name="Bai Y."/>
            <person name="Ruan J."/>
            <person name="Shangguan X."/>
            <person name="Mao Y."/>
            <person name="Jiang J."/>
            <person name="Zhu Y."/>
            <person name="Lei J."/>
            <person name="Kang H."/>
            <person name="Chen S."/>
            <person name="He X."/>
            <person name="Wang R."/>
            <person name="Wang Y."/>
            <person name="Chen J."/>
            <person name="Wang L."/>
            <person name="Yu S."/>
            <person name="Wang B."/>
            <person name="Wei J."/>
            <person name="Song S."/>
            <person name="Lu X."/>
            <person name="Gao Z."/>
            <person name="Gu W."/>
            <person name="Deng X."/>
            <person name="Ma D."/>
            <person name="Wang S."/>
            <person name="Liang W."/>
            <person name="Fang L."/>
            <person name="Cai C."/>
            <person name="Zhu X."/>
            <person name="Zhou B."/>
            <person name="Zhang Y."/>
            <person name="Chen Z."/>
            <person name="Xu S."/>
            <person name="Zhu R."/>
            <person name="Wang S."/>
            <person name="Zhang T."/>
            <person name="Zhao G."/>
        </authorList>
    </citation>
    <scope>NUCLEOTIDE SEQUENCE [LARGE SCALE GENOMIC DNA]</scope>
    <source>
        <strain evidence="3">cv. Xinhai21</strain>
        <tissue evidence="2">Leaf</tissue>
    </source>
</reference>
<evidence type="ECO:0000256" key="1">
    <source>
        <dbReference type="SAM" id="Coils"/>
    </source>
</evidence>
<accession>A0A2P5VYU9</accession>
<name>A0A2P5VYU9_GOSBA</name>
<sequence>MLKKFISMSETRFQNTETTLKNQQESIQGLETQIGQLAKLISERPQGSVPSNTKSNPREQLNTITIQYEEGLVETEPELRQEIVETHSKRTHEPYSSNNKEPIYEERRLQIEELDECIFPYGTVEVIHPKFDTFKELTTPLEKVLHDYHVLLDHHDNLSVGHWLWNITSTTTEVSSSNLIIALVDYSSYLQFKDSIQYS</sequence>
<dbReference type="Proteomes" id="UP000239757">
    <property type="component" value="Unassembled WGS sequence"/>
</dbReference>
<organism evidence="2 3">
    <name type="scientific">Gossypium barbadense</name>
    <name type="common">Sea Island cotton</name>
    <name type="synonym">Hibiscus barbadensis</name>
    <dbReference type="NCBI Taxonomy" id="3634"/>
    <lineage>
        <taxon>Eukaryota</taxon>
        <taxon>Viridiplantae</taxon>
        <taxon>Streptophyta</taxon>
        <taxon>Embryophyta</taxon>
        <taxon>Tracheophyta</taxon>
        <taxon>Spermatophyta</taxon>
        <taxon>Magnoliopsida</taxon>
        <taxon>eudicotyledons</taxon>
        <taxon>Gunneridae</taxon>
        <taxon>Pentapetalae</taxon>
        <taxon>rosids</taxon>
        <taxon>malvids</taxon>
        <taxon>Malvales</taxon>
        <taxon>Malvaceae</taxon>
        <taxon>Malvoideae</taxon>
        <taxon>Gossypium</taxon>
    </lineage>
</organism>
<proteinExistence type="predicted"/>
<gene>
    <name evidence="2" type="ORF">GOBAR_AA36727</name>
</gene>
<evidence type="ECO:0000313" key="3">
    <source>
        <dbReference type="Proteomes" id="UP000239757"/>
    </source>
</evidence>
<dbReference type="EMBL" id="KZ670072">
    <property type="protein sequence ID" value="PPR83985.1"/>
    <property type="molecule type" value="Genomic_DNA"/>
</dbReference>